<dbReference type="Pfam" id="PF24712">
    <property type="entry name" value="YxiG_2"/>
    <property type="match status" value="1"/>
</dbReference>
<sequence length="156" mass="17954">MLGRALDEMFDQALVYHGFTDYMRDYEAIVYVTADPRTGVAPKYLRYLFRYCVEARCRTSVAPSTWRESLDDRLTDHRTGVDLEGYVWGVKWQSLYPGARIVEESPAAQRWAEAIGLEFHEVRIETNTHDLTLLFSDLQVGEPPPGYRPFAVDQDG</sequence>
<reference evidence="2 3" key="1">
    <citation type="submission" date="2016-06" db="EMBL/GenBank/DDBJ databases">
        <authorList>
            <person name="Varghese N."/>
            <person name="Submissions Spin"/>
        </authorList>
    </citation>
    <scope>NUCLEOTIDE SEQUENCE [LARGE SCALE GENOMIC DNA]</scope>
    <source>
        <strain evidence="2 3">DSM 45142</strain>
    </source>
</reference>
<feature type="domain" description="YxiG-like" evidence="1">
    <location>
        <begin position="2"/>
        <end position="153"/>
    </location>
</feature>
<proteinExistence type="predicted"/>
<dbReference type="EMBL" id="FMCQ01000004">
    <property type="protein sequence ID" value="SCE90763.1"/>
    <property type="molecule type" value="Genomic_DNA"/>
</dbReference>
<dbReference type="Proteomes" id="UP000199405">
    <property type="component" value="Unassembled WGS sequence"/>
</dbReference>
<accession>A0ABY0KSR2</accession>
<organism evidence="2 3">
    <name type="scientific">Micromonospora tulbaghiae</name>
    <dbReference type="NCBI Taxonomy" id="479978"/>
    <lineage>
        <taxon>Bacteria</taxon>
        <taxon>Bacillati</taxon>
        <taxon>Actinomycetota</taxon>
        <taxon>Actinomycetes</taxon>
        <taxon>Micromonosporales</taxon>
        <taxon>Micromonosporaceae</taxon>
        <taxon>Micromonospora</taxon>
    </lineage>
</organism>
<gene>
    <name evidence="2" type="ORF">GA0070562_4037</name>
</gene>
<keyword evidence="3" id="KW-1185">Reference proteome</keyword>
<comment type="caution">
    <text evidence="2">The sequence shown here is derived from an EMBL/GenBank/DDBJ whole genome shotgun (WGS) entry which is preliminary data.</text>
</comment>
<name>A0ABY0KSR2_9ACTN</name>
<evidence type="ECO:0000313" key="3">
    <source>
        <dbReference type="Proteomes" id="UP000199405"/>
    </source>
</evidence>
<evidence type="ECO:0000259" key="1">
    <source>
        <dbReference type="Pfam" id="PF24712"/>
    </source>
</evidence>
<protein>
    <recommendedName>
        <fullName evidence="1">YxiG-like domain-containing protein</fullName>
    </recommendedName>
</protein>
<dbReference type="InterPro" id="IPR058188">
    <property type="entry name" value="YxiG-like"/>
</dbReference>
<evidence type="ECO:0000313" key="2">
    <source>
        <dbReference type="EMBL" id="SCE90763.1"/>
    </source>
</evidence>